<sequence length="98" mass="10899">MKFHKYLLGIFAMFFIMALGGCGVELRTTTIYDCSEVDSGKVKGFIMECMHQVKDENFDEVMSPGKSVMLEKCTGVAKSTLCKSTPAFYLIIVNPKPT</sequence>
<reference evidence="2" key="1">
    <citation type="submission" date="2017-09" db="EMBL/GenBank/DDBJ databases">
        <title>Depth-based differentiation of microbial function through sediment-hosted aquifers and enrichment of novel symbionts in the deep terrestrial subsurface.</title>
        <authorList>
            <person name="Probst A.J."/>
            <person name="Ladd B."/>
            <person name="Jarett J.K."/>
            <person name="Geller-Mcgrath D.E."/>
            <person name="Sieber C.M.K."/>
            <person name="Emerson J.B."/>
            <person name="Anantharaman K."/>
            <person name="Thomas B.C."/>
            <person name="Malmstrom R."/>
            <person name="Stieglmeier M."/>
            <person name="Klingl A."/>
            <person name="Woyke T."/>
            <person name="Ryan C.M."/>
            <person name="Banfield J.F."/>
        </authorList>
    </citation>
    <scope>NUCLEOTIDE SEQUENCE [LARGE SCALE GENOMIC DNA]</scope>
</reference>
<organism evidence="1 2">
    <name type="scientific">Candidatus Falkowbacteria bacterium CG10_big_fil_rev_8_21_14_0_10_39_11</name>
    <dbReference type="NCBI Taxonomy" id="1974565"/>
    <lineage>
        <taxon>Bacteria</taxon>
        <taxon>Candidatus Falkowiibacteriota</taxon>
    </lineage>
</organism>
<comment type="caution">
    <text evidence="1">The sequence shown here is derived from an EMBL/GenBank/DDBJ whole genome shotgun (WGS) entry which is preliminary data.</text>
</comment>
<dbReference type="PROSITE" id="PS51257">
    <property type="entry name" value="PROKAR_LIPOPROTEIN"/>
    <property type="match status" value="1"/>
</dbReference>
<accession>A0A2H0V3U7</accession>
<evidence type="ECO:0000313" key="1">
    <source>
        <dbReference type="EMBL" id="PIR93761.1"/>
    </source>
</evidence>
<gene>
    <name evidence="1" type="ORF">COT97_04900</name>
</gene>
<evidence type="ECO:0008006" key="3">
    <source>
        <dbReference type="Google" id="ProtNLM"/>
    </source>
</evidence>
<name>A0A2H0V3U7_9BACT</name>
<proteinExistence type="predicted"/>
<protein>
    <recommendedName>
        <fullName evidence="3">Lipoprotein</fullName>
    </recommendedName>
</protein>
<evidence type="ECO:0000313" key="2">
    <source>
        <dbReference type="Proteomes" id="UP000229901"/>
    </source>
</evidence>
<dbReference type="Proteomes" id="UP000229901">
    <property type="component" value="Unassembled WGS sequence"/>
</dbReference>
<dbReference type="EMBL" id="PFAP01000038">
    <property type="protein sequence ID" value="PIR93761.1"/>
    <property type="molecule type" value="Genomic_DNA"/>
</dbReference>
<dbReference type="AlphaFoldDB" id="A0A2H0V3U7"/>